<proteinExistence type="predicted"/>
<dbReference type="PANTHER" id="PTHR31900:SF34">
    <property type="entry name" value="EMB|CAB62440.1-RELATED"/>
    <property type="match status" value="1"/>
</dbReference>
<gene>
    <name evidence="2" type="ordered locus">MTR_5g013500</name>
</gene>
<dbReference type="SMART" id="SM00579">
    <property type="entry name" value="FBD"/>
    <property type="match status" value="1"/>
</dbReference>
<reference evidence="2 4" key="2">
    <citation type="journal article" date="2014" name="BMC Genomics">
        <title>An improved genome release (version Mt4.0) for the model legume Medicago truncatula.</title>
        <authorList>
            <person name="Tang H."/>
            <person name="Krishnakumar V."/>
            <person name="Bidwell S."/>
            <person name="Rosen B."/>
            <person name="Chan A."/>
            <person name="Zhou S."/>
            <person name="Gentzbittel L."/>
            <person name="Childs K.L."/>
            <person name="Yandell M."/>
            <person name="Gundlach H."/>
            <person name="Mayer K.F."/>
            <person name="Schwartz D.C."/>
            <person name="Town C.D."/>
        </authorList>
    </citation>
    <scope>GENOME REANNOTATION</scope>
    <source>
        <strain evidence="3 4">cv. Jemalong A17</strain>
    </source>
</reference>
<dbReference type="EnsemblPlants" id="AES94351">
    <property type="protein sequence ID" value="AES94351"/>
    <property type="gene ID" value="MTR_5g013500"/>
</dbReference>
<accession>A0A0C3XBG6</accession>
<name>G7JYL7_MEDTR</name>
<sequence>MSRPIPTEDRFSVLPDPILSYSQRDGTNYIWLSVLTLYFEDKTFQNFTFFCDFVPFVFLSRDITLPLQSFHLNCSKASGLHSHDIDQFVYAAAQRGRIESINLEIAIRVNFNLPPLNDLSQVVVNFPLLKTLHLSCLRFKRVKDLLNLLLGCPVLEELKAESLQINNSRWILSQGKFVLREKMQSLPRFIRANITKIMPRHLMFLITWFCMEEAQVLRVELDAKLCCNYHWPKINNLTNMELILKHNHCEKWKWLLEILECCPKLLNLTIHEDHRNAEEVVYNWIDPIIVPKCLSTQLRTCLLNDHKSSTESGLQFAKYIMQNSKVLNTMTIKSTSSRNRKAKYQMLLKLASLPRASTTCKFVFD</sequence>
<keyword evidence="4" id="KW-1185">Reference proteome</keyword>
<reference evidence="2 4" key="1">
    <citation type="journal article" date="2011" name="Nature">
        <title>The Medicago genome provides insight into the evolution of rhizobial symbioses.</title>
        <authorList>
            <person name="Young N.D."/>
            <person name="Debelle F."/>
            <person name="Oldroyd G.E."/>
            <person name="Geurts R."/>
            <person name="Cannon S.B."/>
            <person name="Udvardi M.K."/>
            <person name="Benedito V.A."/>
            <person name="Mayer K.F."/>
            <person name="Gouzy J."/>
            <person name="Schoof H."/>
            <person name="Van de Peer Y."/>
            <person name="Proost S."/>
            <person name="Cook D.R."/>
            <person name="Meyers B.C."/>
            <person name="Spannagl M."/>
            <person name="Cheung F."/>
            <person name="De Mita S."/>
            <person name="Krishnakumar V."/>
            <person name="Gundlach H."/>
            <person name="Zhou S."/>
            <person name="Mudge J."/>
            <person name="Bharti A.K."/>
            <person name="Murray J.D."/>
            <person name="Naoumkina M.A."/>
            <person name="Rosen B."/>
            <person name="Silverstein K.A."/>
            <person name="Tang H."/>
            <person name="Rombauts S."/>
            <person name="Zhao P.X."/>
            <person name="Zhou P."/>
            <person name="Barbe V."/>
            <person name="Bardou P."/>
            <person name="Bechner M."/>
            <person name="Bellec A."/>
            <person name="Berger A."/>
            <person name="Berges H."/>
            <person name="Bidwell S."/>
            <person name="Bisseling T."/>
            <person name="Choisne N."/>
            <person name="Couloux A."/>
            <person name="Denny R."/>
            <person name="Deshpande S."/>
            <person name="Dai X."/>
            <person name="Doyle J.J."/>
            <person name="Dudez A.M."/>
            <person name="Farmer A.D."/>
            <person name="Fouteau S."/>
            <person name="Franken C."/>
            <person name="Gibelin C."/>
            <person name="Gish J."/>
            <person name="Goldstein S."/>
            <person name="Gonzalez A.J."/>
            <person name="Green P.J."/>
            <person name="Hallab A."/>
            <person name="Hartog M."/>
            <person name="Hua A."/>
            <person name="Humphray S.J."/>
            <person name="Jeong D.H."/>
            <person name="Jing Y."/>
            <person name="Jocker A."/>
            <person name="Kenton S.M."/>
            <person name="Kim D.J."/>
            <person name="Klee K."/>
            <person name="Lai H."/>
            <person name="Lang C."/>
            <person name="Lin S."/>
            <person name="Macmil S.L."/>
            <person name="Magdelenat G."/>
            <person name="Matthews L."/>
            <person name="McCorrison J."/>
            <person name="Monaghan E.L."/>
            <person name="Mun J.H."/>
            <person name="Najar F.Z."/>
            <person name="Nicholson C."/>
            <person name="Noirot C."/>
            <person name="O'Bleness M."/>
            <person name="Paule C.R."/>
            <person name="Poulain J."/>
            <person name="Prion F."/>
            <person name="Qin B."/>
            <person name="Qu C."/>
            <person name="Retzel E.F."/>
            <person name="Riddle C."/>
            <person name="Sallet E."/>
            <person name="Samain S."/>
            <person name="Samson N."/>
            <person name="Sanders I."/>
            <person name="Saurat O."/>
            <person name="Scarpelli C."/>
            <person name="Schiex T."/>
            <person name="Segurens B."/>
            <person name="Severin A.J."/>
            <person name="Sherrier D.J."/>
            <person name="Shi R."/>
            <person name="Sims S."/>
            <person name="Singer S.R."/>
            <person name="Sinharoy S."/>
            <person name="Sterck L."/>
            <person name="Viollet A."/>
            <person name="Wang B.B."/>
            <person name="Wang K."/>
            <person name="Wang M."/>
            <person name="Wang X."/>
            <person name="Warfsmann J."/>
            <person name="Weissenbach J."/>
            <person name="White D.D."/>
            <person name="White J.D."/>
            <person name="Wiley G.B."/>
            <person name="Wincker P."/>
            <person name="Xing Y."/>
            <person name="Yang L."/>
            <person name="Yao Z."/>
            <person name="Ying F."/>
            <person name="Zhai J."/>
            <person name="Zhou L."/>
            <person name="Zuber A."/>
            <person name="Denarie J."/>
            <person name="Dixon R.A."/>
            <person name="May G.D."/>
            <person name="Schwartz D.C."/>
            <person name="Rogers J."/>
            <person name="Quetier F."/>
            <person name="Town C.D."/>
            <person name="Roe B.A."/>
        </authorList>
    </citation>
    <scope>NUCLEOTIDE SEQUENCE [LARGE SCALE GENOMIC DNA]</scope>
    <source>
        <strain evidence="2">A17</strain>
        <strain evidence="3 4">cv. Jemalong A17</strain>
    </source>
</reference>
<dbReference type="InterPro" id="IPR006566">
    <property type="entry name" value="FBD"/>
</dbReference>
<dbReference type="Proteomes" id="UP000002051">
    <property type="component" value="Chromosome 5"/>
</dbReference>
<protein>
    <submittedName>
        <fullName evidence="2">FBD protein</fullName>
    </submittedName>
</protein>
<dbReference type="PANTHER" id="PTHR31900">
    <property type="entry name" value="F-BOX/RNI SUPERFAMILY PROTEIN-RELATED"/>
    <property type="match status" value="1"/>
</dbReference>
<accession>G7JYL7</accession>
<evidence type="ECO:0000313" key="4">
    <source>
        <dbReference type="Proteomes" id="UP000002051"/>
    </source>
</evidence>
<dbReference type="InterPro" id="IPR050232">
    <property type="entry name" value="FBL13/AtMIF1-like"/>
</dbReference>
<evidence type="ECO:0000259" key="1">
    <source>
        <dbReference type="SMART" id="SM00579"/>
    </source>
</evidence>
<evidence type="ECO:0000313" key="2">
    <source>
        <dbReference type="EMBL" id="AES94351.2"/>
    </source>
</evidence>
<dbReference type="AlphaFoldDB" id="G7JYL7"/>
<dbReference type="Pfam" id="PF08387">
    <property type="entry name" value="FBD"/>
    <property type="match status" value="1"/>
</dbReference>
<reference evidence="3" key="3">
    <citation type="submission" date="2015-04" db="UniProtKB">
        <authorList>
            <consortium name="EnsemblPlants"/>
        </authorList>
    </citation>
    <scope>IDENTIFICATION</scope>
    <source>
        <strain evidence="3">cv. Jemalong A17</strain>
    </source>
</reference>
<dbReference type="PaxDb" id="3880-AES94351"/>
<dbReference type="HOGENOM" id="CLU_010721_1_0_1"/>
<evidence type="ECO:0000313" key="3">
    <source>
        <dbReference type="EnsemblPlants" id="AES94351"/>
    </source>
</evidence>
<feature type="domain" description="FBD" evidence="1">
    <location>
        <begin position="292"/>
        <end position="365"/>
    </location>
</feature>
<organism evidence="2 4">
    <name type="scientific">Medicago truncatula</name>
    <name type="common">Barrel medic</name>
    <name type="synonym">Medicago tribuloides</name>
    <dbReference type="NCBI Taxonomy" id="3880"/>
    <lineage>
        <taxon>Eukaryota</taxon>
        <taxon>Viridiplantae</taxon>
        <taxon>Streptophyta</taxon>
        <taxon>Embryophyta</taxon>
        <taxon>Tracheophyta</taxon>
        <taxon>Spermatophyta</taxon>
        <taxon>Magnoliopsida</taxon>
        <taxon>eudicotyledons</taxon>
        <taxon>Gunneridae</taxon>
        <taxon>Pentapetalae</taxon>
        <taxon>rosids</taxon>
        <taxon>fabids</taxon>
        <taxon>Fabales</taxon>
        <taxon>Fabaceae</taxon>
        <taxon>Papilionoideae</taxon>
        <taxon>50 kb inversion clade</taxon>
        <taxon>NPAAA clade</taxon>
        <taxon>Hologalegina</taxon>
        <taxon>IRL clade</taxon>
        <taxon>Trifolieae</taxon>
        <taxon>Medicago</taxon>
    </lineage>
</organism>
<dbReference type="EMBL" id="CM001221">
    <property type="protein sequence ID" value="AES94351.2"/>
    <property type="molecule type" value="Genomic_DNA"/>
</dbReference>